<dbReference type="Proteomes" id="UP000696280">
    <property type="component" value="Unassembled WGS sequence"/>
</dbReference>
<dbReference type="AlphaFoldDB" id="A0A9N9LC83"/>
<reference evidence="2" key="1">
    <citation type="submission" date="2021-07" db="EMBL/GenBank/DDBJ databases">
        <authorList>
            <person name="Durling M."/>
        </authorList>
    </citation>
    <scope>NUCLEOTIDE SEQUENCE</scope>
</reference>
<evidence type="ECO:0000313" key="3">
    <source>
        <dbReference type="Proteomes" id="UP000696280"/>
    </source>
</evidence>
<evidence type="ECO:0000313" key="2">
    <source>
        <dbReference type="EMBL" id="CAG8961828.1"/>
    </source>
</evidence>
<dbReference type="OrthoDB" id="3508922at2759"/>
<name>A0A9N9LC83_9HELO</name>
<feature type="chain" id="PRO_5040349602" evidence="1">
    <location>
        <begin position="18"/>
        <end position="161"/>
    </location>
</feature>
<sequence>MLFNVLAVATLLTSVSASPILANPPPGYIWDVVAWEAGCSRGGCVYSFNITGREFGSDPAVPAFSARCLGSSDALGGSLLTPCGINDEGLGNRGVLSQLLPVDEHGTGAHLSVHYRVTRTDIPVPEGSFYSYTANTTAPYNQFSAPPMSFTMSPELLLPMA</sequence>
<protein>
    <submittedName>
        <fullName evidence="2">Uncharacterized protein</fullName>
    </submittedName>
</protein>
<feature type="signal peptide" evidence="1">
    <location>
        <begin position="1"/>
        <end position="17"/>
    </location>
</feature>
<accession>A0A9N9LC83</accession>
<organism evidence="2 3">
    <name type="scientific">Hymenoscyphus fraxineus</name>
    <dbReference type="NCBI Taxonomy" id="746836"/>
    <lineage>
        <taxon>Eukaryota</taxon>
        <taxon>Fungi</taxon>
        <taxon>Dikarya</taxon>
        <taxon>Ascomycota</taxon>
        <taxon>Pezizomycotina</taxon>
        <taxon>Leotiomycetes</taxon>
        <taxon>Helotiales</taxon>
        <taxon>Helotiaceae</taxon>
        <taxon>Hymenoscyphus</taxon>
    </lineage>
</organism>
<gene>
    <name evidence="2" type="ORF">HYFRA_00014004</name>
</gene>
<keyword evidence="3" id="KW-1185">Reference proteome</keyword>
<dbReference type="EMBL" id="CAJVRL010000117">
    <property type="protein sequence ID" value="CAG8961828.1"/>
    <property type="molecule type" value="Genomic_DNA"/>
</dbReference>
<proteinExistence type="predicted"/>
<evidence type="ECO:0000256" key="1">
    <source>
        <dbReference type="SAM" id="SignalP"/>
    </source>
</evidence>
<comment type="caution">
    <text evidence="2">The sequence shown here is derived from an EMBL/GenBank/DDBJ whole genome shotgun (WGS) entry which is preliminary data.</text>
</comment>
<keyword evidence="1" id="KW-0732">Signal</keyword>